<reference evidence="3" key="1">
    <citation type="journal article" date="2012" name="PLoS Genet.">
        <title>The genomes of the fungal plant pathogens Cladosporium fulvum and Dothistroma septosporum reveal adaptation to different hosts and lifestyles but also signatures of common ancestry.</title>
        <authorList>
            <person name="de Wit P.J.G.M."/>
            <person name="van der Burgt A."/>
            <person name="Oekmen B."/>
            <person name="Stergiopoulos I."/>
            <person name="Abd-Elsalam K.A."/>
            <person name="Aerts A.L."/>
            <person name="Bahkali A.H."/>
            <person name="Beenen H.G."/>
            <person name="Chettri P."/>
            <person name="Cox M.P."/>
            <person name="Datema E."/>
            <person name="de Vries R.P."/>
            <person name="Dhillon B."/>
            <person name="Ganley A.R."/>
            <person name="Griffiths S.A."/>
            <person name="Guo Y."/>
            <person name="Hamelin R.C."/>
            <person name="Henrissat B."/>
            <person name="Kabir M.S."/>
            <person name="Jashni M.K."/>
            <person name="Kema G."/>
            <person name="Klaubauf S."/>
            <person name="Lapidus A."/>
            <person name="Levasseur A."/>
            <person name="Lindquist E."/>
            <person name="Mehrabi R."/>
            <person name="Ohm R.A."/>
            <person name="Owen T.J."/>
            <person name="Salamov A."/>
            <person name="Schwelm A."/>
            <person name="Schijlen E."/>
            <person name="Sun H."/>
            <person name="van den Burg H.A."/>
            <person name="van Ham R.C.H.J."/>
            <person name="Zhang S."/>
            <person name="Goodwin S.B."/>
            <person name="Grigoriev I.V."/>
            <person name="Collemare J."/>
            <person name="Bradshaw R.E."/>
        </authorList>
    </citation>
    <scope>NUCLEOTIDE SEQUENCE [LARGE SCALE GENOMIC DNA]</scope>
    <source>
        <strain evidence="3">NZE10 / CBS 128990</strain>
    </source>
</reference>
<evidence type="ECO:0000313" key="2">
    <source>
        <dbReference type="EMBL" id="EME48264.1"/>
    </source>
</evidence>
<dbReference type="HOGENOM" id="CLU_1906681_0_0_1"/>
<reference evidence="2 3" key="2">
    <citation type="journal article" date="2012" name="PLoS Pathog.">
        <title>Diverse lifestyles and strategies of plant pathogenesis encoded in the genomes of eighteen Dothideomycetes fungi.</title>
        <authorList>
            <person name="Ohm R.A."/>
            <person name="Feau N."/>
            <person name="Henrissat B."/>
            <person name="Schoch C.L."/>
            <person name="Horwitz B.A."/>
            <person name="Barry K.W."/>
            <person name="Condon B.J."/>
            <person name="Copeland A.C."/>
            <person name="Dhillon B."/>
            <person name="Glaser F."/>
            <person name="Hesse C.N."/>
            <person name="Kosti I."/>
            <person name="LaButti K."/>
            <person name="Lindquist E.A."/>
            <person name="Lucas S."/>
            <person name="Salamov A.A."/>
            <person name="Bradshaw R.E."/>
            <person name="Ciuffetti L."/>
            <person name="Hamelin R.C."/>
            <person name="Kema G.H.J."/>
            <person name="Lawrence C."/>
            <person name="Scott J.A."/>
            <person name="Spatafora J.W."/>
            <person name="Turgeon B.G."/>
            <person name="de Wit P.J.G.M."/>
            <person name="Zhong S."/>
            <person name="Goodwin S.B."/>
            <person name="Grigoriev I.V."/>
        </authorList>
    </citation>
    <scope>NUCLEOTIDE SEQUENCE [LARGE SCALE GENOMIC DNA]</scope>
    <source>
        <strain evidence="3">NZE10 / CBS 128990</strain>
    </source>
</reference>
<feature type="compositionally biased region" description="Low complexity" evidence="1">
    <location>
        <begin position="1"/>
        <end position="16"/>
    </location>
</feature>
<accession>N1Q1A8</accession>
<feature type="region of interest" description="Disordered" evidence="1">
    <location>
        <begin position="1"/>
        <end position="37"/>
    </location>
</feature>
<evidence type="ECO:0008006" key="4">
    <source>
        <dbReference type="Google" id="ProtNLM"/>
    </source>
</evidence>
<proteinExistence type="predicted"/>
<gene>
    <name evidence="2" type="ORF">DOTSEDRAFT_78310</name>
</gene>
<evidence type="ECO:0000256" key="1">
    <source>
        <dbReference type="SAM" id="MobiDB-lite"/>
    </source>
</evidence>
<keyword evidence="3" id="KW-1185">Reference proteome</keyword>
<dbReference type="Proteomes" id="UP000016933">
    <property type="component" value="Unassembled WGS sequence"/>
</dbReference>
<evidence type="ECO:0000313" key="3">
    <source>
        <dbReference type="Proteomes" id="UP000016933"/>
    </source>
</evidence>
<dbReference type="AlphaFoldDB" id="N1Q1A8"/>
<name>N1Q1A8_DOTSN</name>
<organism evidence="2 3">
    <name type="scientific">Dothistroma septosporum (strain NZE10 / CBS 128990)</name>
    <name type="common">Red band needle blight fungus</name>
    <name type="synonym">Mycosphaerella pini</name>
    <dbReference type="NCBI Taxonomy" id="675120"/>
    <lineage>
        <taxon>Eukaryota</taxon>
        <taxon>Fungi</taxon>
        <taxon>Dikarya</taxon>
        <taxon>Ascomycota</taxon>
        <taxon>Pezizomycotina</taxon>
        <taxon>Dothideomycetes</taxon>
        <taxon>Dothideomycetidae</taxon>
        <taxon>Mycosphaerellales</taxon>
        <taxon>Mycosphaerellaceae</taxon>
        <taxon>Dothistroma</taxon>
    </lineage>
</organism>
<protein>
    <recommendedName>
        <fullName evidence="4">F-box domain-containing protein</fullName>
    </recommendedName>
</protein>
<dbReference type="EMBL" id="KB446536">
    <property type="protein sequence ID" value="EME48264.1"/>
    <property type="molecule type" value="Genomic_DNA"/>
</dbReference>
<sequence length="133" mass="14928">MRLLPKSKTTTTQSFKKNVHDEADHEEEGVEMTREKISEKLGDKPCPLLDLPPELWVKIGKLAIDEAPTYTDGGRSLLSPVRQYHIKRLVGTDRPAVTRTCAMLCAESLPYYYRTKVDIVVPDLCSAPETAGR</sequence>